<keyword evidence="3" id="KW-0413">Isomerase</keyword>
<comment type="catalytic activity">
    <reaction evidence="4">
        <text>Couples ATP hydrolysis with the unwinding of duplex DNA by translocating in the 3'-5' direction.</text>
        <dbReference type="EC" id="5.6.2.4"/>
    </reaction>
</comment>
<comment type="similarity">
    <text evidence="1">Belongs to the helicase family. RecQ subfamily.</text>
</comment>
<reference evidence="7 8" key="1">
    <citation type="submission" date="2015-07" db="EMBL/GenBank/DDBJ databases">
        <authorList>
            <person name="Noorani M."/>
        </authorList>
    </citation>
    <scope>NUCLEOTIDE SEQUENCE [LARGE SCALE GENOMIC DNA]</scope>
    <source>
        <strain evidence="7">BBA 69670</strain>
    </source>
</reference>
<dbReference type="AlphaFoldDB" id="A0A0K6FUY6"/>
<evidence type="ECO:0000256" key="4">
    <source>
        <dbReference type="ARBA" id="ARBA00034617"/>
    </source>
</evidence>
<dbReference type="PROSITE" id="PS51192">
    <property type="entry name" value="HELICASE_ATP_BIND_1"/>
    <property type="match status" value="1"/>
</dbReference>
<dbReference type="Gene3D" id="3.40.50.300">
    <property type="entry name" value="P-loop containing nucleotide triphosphate hydrolases"/>
    <property type="match status" value="1"/>
</dbReference>
<evidence type="ECO:0000313" key="8">
    <source>
        <dbReference type="Proteomes" id="UP000044841"/>
    </source>
</evidence>
<feature type="domain" description="Helicase ATP-binding" evidence="6">
    <location>
        <begin position="69"/>
        <end position="242"/>
    </location>
</feature>
<dbReference type="GO" id="GO:0043138">
    <property type="term" value="F:3'-5' DNA helicase activity"/>
    <property type="evidence" value="ECO:0007669"/>
    <property type="project" value="UniProtKB-EC"/>
</dbReference>
<dbReference type="PANTHER" id="PTHR13710:SF105">
    <property type="entry name" value="ATP-DEPENDENT DNA HELICASE Q1"/>
    <property type="match status" value="1"/>
</dbReference>
<dbReference type="Pfam" id="PF00270">
    <property type="entry name" value="DEAD"/>
    <property type="match status" value="1"/>
</dbReference>
<evidence type="ECO:0000256" key="2">
    <source>
        <dbReference type="ARBA" id="ARBA00023125"/>
    </source>
</evidence>
<organism evidence="7 8">
    <name type="scientific">Rhizoctonia solani</name>
    <dbReference type="NCBI Taxonomy" id="456999"/>
    <lineage>
        <taxon>Eukaryota</taxon>
        <taxon>Fungi</taxon>
        <taxon>Dikarya</taxon>
        <taxon>Basidiomycota</taxon>
        <taxon>Agaricomycotina</taxon>
        <taxon>Agaricomycetes</taxon>
        <taxon>Cantharellales</taxon>
        <taxon>Ceratobasidiaceae</taxon>
        <taxon>Rhizoctonia</taxon>
    </lineage>
</organism>
<dbReference type="Proteomes" id="UP000044841">
    <property type="component" value="Unassembled WGS sequence"/>
</dbReference>
<evidence type="ECO:0000313" key="7">
    <source>
        <dbReference type="EMBL" id="CUA69899.1"/>
    </source>
</evidence>
<evidence type="ECO:0000256" key="5">
    <source>
        <dbReference type="ARBA" id="ARBA00034808"/>
    </source>
</evidence>
<gene>
    <name evidence="7" type="ORF">RSOLAG22IIIB_08739</name>
</gene>
<keyword evidence="2" id="KW-0238">DNA-binding</keyword>
<proteinExistence type="inferred from homology"/>
<evidence type="ECO:0000256" key="3">
    <source>
        <dbReference type="ARBA" id="ARBA00023235"/>
    </source>
</evidence>
<dbReference type="EC" id="5.6.2.4" evidence="5"/>
<dbReference type="InterPro" id="IPR027417">
    <property type="entry name" value="P-loop_NTPase"/>
</dbReference>
<dbReference type="GO" id="GO:0005694">
    <property type="term" value="C:chromosome"/>
    <property type="evidence" value="ECO:0007669"/>
    <property type="project" value="TreeGrafter"/>
</dbReference>
<dbReference type="SMART" id="SM00487">
    <property type="entry name" value="DEXDc"/>
    <property type="match status" value="1"/>
</dbReference>
<keyword evidence="8" id="KW-1185">Reference proteome</keyword>
<dbReference type="EMBL" id="CYGV01001002">
    <property type="protein sequence ID" value="CUA69899.1"/>
    <property type="molecule type" value="Genomic_DNA"/>
</dbReference>
<dbReference type="GO" id="GO:0003677">
    <property type="term" value="F:DNA binding"/>
    <property type="evidence" value="ECO:0007669"/>
    <property type="project" value="UniProtKB-KW"/>
</dbReference>
<dbReference type="SUPFAM" id="SSF52540">
    <property type="entry name" value="P-loop containing nucleoside triphosphate hydrolases"/>
    <property type="match status" value="1"/>
</dbReference>
<dbReference type="GO" id="GO:0005524">
    <property type="term" value="F:ATP binding"/>
    <property type="evidence" value="ECO:0007669"/>
    <property type="project" value="InterPro"/>
</dbReference>
<protein>
    <recommendedName>
        <fullName evidence="5">DNA 3'-5' helicase</fullName>
        <ecNumber evidence="5">5.6.2.4</ecNumber>
    </recommendedName>
</protein>
<accession>A0A0K6FUY6</accession>
<dbReference type="GO" id="GO:0005737">
    <property type="term" value="C:cytoplasm"/>
    <property type="evidence" value="ECO:0007669"/>
    <property type="project" value="TreeGrafter"/>
</dbReference>
<dbReference type="GO" id="GO:0009378">
    <property type="term" value="F:four-way junction helicase activity"/>
    <property type="evidence" value="ECO:0007669"/>
    <property type="project" value="TreeGrafter"/>
</dbReference>
<dbReference type="GO" id="GO:0000724">
    <property type="term" value="P:double-strand break repair via homologous recombination"/>
    <property type="evidence" value="ECO:0007669"/>
    <property type="project" value="TreeGrafter"/>
</dbReference>
<dbReference type="InterPro" id="IPR011545">
    <property type="entry name" value="DEAD/DEAH_box_helicase_dom"/>
</dbReference>
<dbReference type="InterPro" id="IPR014001">
    <property type="entry name" value="Helicase_ATP-bd"/>
</dbReference>
<dbReference type="PANTHER" id="PTHR13710">
    <property type="entry name" value="DNA HELICASE RECQ FAMILY MEMBER"/>
    <property type="match status" value="1"/>
</dbReference>
<sequence>MNDEIDDYDPIIFTNDELRQLDAVASPTRPLPPGKPNYGSDAYFRYYKVRLEREVEEITKTYDWQLDSAVPSHAGRDVFILAGTGCGKTLPFVANCFLDEKMFVFLVSPLNALVSQQAKTFKAWGVEAFAVNSTTRYPELYKDIHARRYQVIISSVEAFTDTTRLLPVVKSPSLAKRGRQLVILDEARWMDRWRKNFRPKYGTVGDLRLLITHEVPWIATTATASEATRKIIKASLRFQDDALVVNLGNRKLNLAYSVHRMKRAASFIPEILDYFPSKTELPGYTLIFIQPRRVGQLVLYLFRQHVAPKIRYQIQIYHTFRSDHTNEIIALAFEIKGGFRVIICSVKINGNTILERL</sequence>
<name>A0A0K6FUY6_9AGAM</name>
<evidence type="ECO:0000256" key="1">
    <source>
        <dbReference type="ARBA" id="ARBA00005446"/>
    </source>
</evidence>
<evidence type="ECO:0000259" key="6">
    <source>
        <dbReference type="PROSITE" id="PS51192"/>
    </source>
</evidence>